<organism evidence="2 3">
    <name type="scientific">Nonomuraea aridisoli</name>
    <dbReference type="NCBI Taxonomy" id="2070368"/>
    <lineage>
        <taxon>Bacteria</taxon>
        <taxon>Bacillati</taxon>
        <taxon>Actinomycetota</taxon>
        <taxon>Actinomycetes</taxon>
        <taxon>Streptosporangiales</taxon>
        <taxon>Streptosporangiaceae</taxon>
        <taxon>Nonomuraea</taxon>
    </lineage>
</organism>
<accession>A0A2W2DT27</accession>
<protein>
    <recommendedName>
        <fullName evidence="1">DUF4240 domain-containing protein</fullName>
    </recommendedName>
</protein>
<feature type="domain" description="DUF4240" evidence="1">
    <location>
        <begin position="7"/>
        <end position="40"/>
    </location>
</feature>
<dbReference type="Proteomes" id="UP000249304">
    <property type="component" value="Unassembled WGS sequence"/>
</dbReference>
<sequence length="63" mass="7188">MKVKPGRSSVSAAALIHEGYSGDDGFLCFRLWLVAHGRAVPMSDWDEERERPWLEARHAAQHR</sequence>
<keyword evidence="3" id="KW-1185">Reference proteome</keyword>
<name>A0A2W2DT27_9ACTN</name>
<evidence type="ECO:0000259" key="1">
    <source>
        <dbReference type="Pfam" id="PF14024"/>
    </source>
</evidence>
<proteinExistence type="predicted"/>
<dbReference type="EMBL" id="POUD01000391">
    <property type="protein sequence ID" value="PZG04250.1"/>
    <property type="molecule type" value="Genomic_DNA"/>
</dbReference>
<dbReference type="OrthoDB" id="6200718at2"/>
<dbReference type="Pfam" id="PF14024">
    <property type="entry name" value="DUF4240"/>
    <property type="match status" value="1"/>
</dbReference>
<reference evidence="2 3" key="1">
    <citation type="submission" date="2018-01" db="EMBL/GenBank/DDBJ databases">
        <title>Draft genome sequence of Nonomuraea sp. KC333.</title>
        <authorList>
            <person name="Sahin N."/>
            <person name="Saygin H."/>
            <person name="Ay H."/>
        </authorList>
    </citation>
    <scope>NUCLEOTIDE SEQUENCE [LARGE SCALE GENOMIC DNA]</scope>
    <source>
        <strain evidence="2 3">KC333</strain>
    </source>
</reference>
<gene>
    <name evidence="2" type="ORF">C1J01_44890</name>
</gene>
<dbReference type="RefSeq" id="WP_111185132.1">
    <property type="nucleotide sequence ID" value="NZ_POUD01000391.1"/>
</dbReference>
<evidence type="ECO:0000313" key="2">
    <source>
        <dbReference type="EMBL" id="PZG04250.1"/>
    </source>
</evidence>
<dbReference type="InterPro" id="IPR025334">
    <property type="entry name" value="DUF4240"/>
</dbReference>
<comment type="caution">
    <text evidence="2">The sequence shown here is derived from an EMBL/GenBank/DDBJ whole genome shotgun (WGS) entry which is preliminary data.</text>
</comment>
<dbReference type="AlphaFoldDB" id="A0A2W2DT27"/>
<evidence type="ECO:0000313" key="3">
    <source>
        <dbReference type="Proteomes" id="UP000249304"/>
    </source>
</evidence>